<dbReference type="GO" id="GO:0004322">
    <property type="term" value="F:ferroxidase activity"/>
    <property type="evidence" value="ECO:0007669"/>
    <property type="project" value="UniProtKB-EC"/>
</dbReference>
<dbReference type="EMBL" id="LN868939">
    <property type="protein sequence ID" value="CRY80924.1"/>
    <property type="molecule type" value="Genomic_DNA"/>
</dbReference>
<dbReference type="KEGG" id="nfr:ERS450000_04113"/>
<dbReference type="Gene3D" id="1.20.1260.10">
    <property type="match status" value="1"/>
</dbReference>
<dbReference type="InterPro" id="IPR009078">
    <property type="entry name" value="Ferritin-like_SF"/>
</dbReference>
<geneLocation type="plasmid" evidence="1">
    <name>2</name>
</geneLocation>
<dbReference type="InterPro" id="IPR012347">
    <property type="entry name" value="Ferritin-like"/>
</dbReference>
<organism evidence="1 2">
    <name type="scientific">Nocardia farcinica</name>
    <dbReference type="NCBI Taxonomy" id="37329"/>
    <lineage>
        <taxon>Bacteria</taxon>
        <taxon>Bacillati</taxon>
        <taxon>Actinomycetota</taxon>
        <taxon>Actinomycetes</taxon>
        <taxon>Mycobacteriales</taxon>
        <taxon>Nocardiaceae</taxon>
        <taxon>Nocardia</taxon>
    </lineage>
</organism>
<dbReference type="Pfam" id="PF00210">
    <property type="entry name" value="Ferritin"/>
    <property type="match status" value="1"/>
</dbReference>
<proteinExistence type="predicted"/>
<gene>
    <name evidence="1" type="primary">bfrB_1</name>
    <name evidence="1" type="ORF">ERS450000_04113</name>
</gene>
<sequence>MSGSEVAEAFPALLNAQIRRGFTVAQQYLAGAVYFDVRRLPRLAGHCYLRHEHHRGHALRMVQYLLDRDLPVRVGGLDGVQSDFDSEREAVALLLAAERAYTDEVTALTAAARDSADYLGEQFMQWFLREQLDAVAGMTTLLSVLERRGGNLFDVEEFVARELKPGKGADPTAPKMAGAGHI</sequence>
<dbReference type="GeneID" id="61130970"/>
<dbReference type="Proteomes" id="UP000057820">
    <property type="component" value="Plasmid 2"/>
</dbReference>
<dbReference type="RefSeq" id="WP_011206657.1">
    <property type="nucleotide sequence ID" value="NZ_CAACYE020000001.1"/>
</dbReference>
<accession>A0A0H5P0R9</accession>
<protein>
    <submittedName>
        <fullName evidence="1">Ferritin BfrB</fullName>
        <ecNumber evidence="1">1.16.3.1</ecNumber>
    </submittedName>
</protein>
<evidence type="ECO:0000313" key="1">
    <source>
        <dbReference type="EMBL" id="CRY80924.1"/>
    </source>
</evidence>
<keyword evidence="1" id="KW-0614">Plasmid</keyword>
<dbReference type="InterPro" id="IPR009040">
    <property type="entry name" value="Ferritin-like_diiron"/>
</dbReference>
<dbReference type="EC" id="1.16.3.1" evidence="1"/>
<dbReference type="AlphaFoldDB" id="A0A0H5P0R9"/>
<dbReference type="OMA" id="DQTVECA"/>
<reference evidence="2" key="1">
    <citation type="submission" date="2015-03" db="EMBL/GenBank/DDBJ databases">
        <authorList>
            <consortium name="Pathogen Informatics"/>
        </authorList>
    </citation>
    <scope>NUCLEOTIDE SEQUENCE [LARGE SCALE GENOMIC DNA]</scope>
    <source>
        <strain evidence="2">NCTC11134</strain>
        <plasmid evidence="2">2</plasmid>
    </source>
</reference>
<dbReference type="GO" id="GO:0008199">
    <property type="term" value="F:ferric iron binding"/>
    <property type="evidence" value="ECO:0007669"/>
    <property type="project" value="InterPro"/>
</dbReference>
<keyword evidence="1" id="KW-0560">Oxidoreductase</keyword>
<evidence type="ECO:0000313" key="2">
    <source>
        <dbReference type="Proteomes" id="UP000057820"/>
    </source>
</evidence>
<dbReference type="PROSITE" id="PS50905">
    <property type="entry name" value="FERRITIN_LIKE"/>
    <property type="match status" value="1"/>
</dbReference>
<name>A0A0H5P0R9_NOCFR</name>
<dbReference type="SUPFAM" id="SSF47240">
    <property type="entry name" value="Ferritin-like"/>
    <property type="match status" value="1"/>
</dbReference>
<dbReference type="InterPro" id="IPR008331">
    <property type="entry name" value="Ferritin_DPS_dom"/>
</dbReference>